<keyword evidence="10" id="KW-1185">Reference proteome</keyword>
<gene>
    <name evidence="9" type="ORF">I573_00286</name>
</gene>
<evidence type="ECO:0000256" key="6">
    <source>
        <dbReference type="ARBA" id="ARBA00022683"/>
    </source>
</evidence>
<dbReference type="PANTHER" id="PTHR33799">
    <property type="entry name" value="PTS PERMEASE-RELATED-RELATED"/>
    <property type="match status" value="1"/>
</dbReference>
<dbReference type="RefSeq" id="WP_016184782.1">
    <property type="nucleotide sequence ID" value="NZ_ASWO01000001.1"/>
</dbReference>
<dbReference type="PROSITE" id="PS51096">
    <property type="entry name" value="PTS_EIIA_TYPE_4"/>
    <property type="match status" value="1"/>
</dbReference>
<evidence type="ECO:0000256" key="3">
    <source>
        <dbReference type="ARBA" id="ARBA00022490"/>
    </source>
</evidence>
<evidence type="ECO:0000256" key="4">
    <source>
        <dbReference type="ARBA" id="ARBA00022597"/>
    </source>
</evidence>
<evidence type="ECO:0000256" key="5">
    <source>
        <dbReference type="ARBA" id="ARBA00022679"/>
    </source>
</evidence>
<evidence type="ECO:0000313" key="10">
    <source>
        <dbReference type="Proteomes" id="UP000015961"/>
    </source>
</evidence>
<name>S0PAE6_9ENTE</name>
<dbReference type="CDD" id="cd00006">
    <property type="entry name" value="PTS_IIA_man"/>
    <property type="match status" value="1"/>
</dbReference>
<comment type="caution">
    <text evidence="9">The sequence shown here is derived from an EMBL/GenBank/DDBJ whole genome shotgun (WGS) entry which is preliminary data.</text>
</comment>
<keyword evidence="2" id="KW-0813">Transport</keyword>
<dbReference type="InterPro" id="IPR051471">
    <property type="entry name" value="Bacterial_PTS_sugar_comp"/>
</dbReference>
<evidence type="ECO:0000256" key="1">
    <source>
        <dbReference type="ARBA" id="ARBA00004496"/>
    </source>
</evidence>
<keyword evidence="5" id="KW-0808">Transferase</keyword>
<reference evidence="9 10" key="1">
    <citation type="submission" date="2013-03" db="EMBL/GenBank/DDBJ databases">
        <title>The Genome Sequence of Enterococcus sulfureus ATCC_49903 (PacBio/Illumina hybrid assembly).</title>
        <authorList>
            <consortium name="The Broad Institute Genomics Platform"/>
            <consortium name="The Broad Institute Genome Sequencing Center for Infectious Disease"/>
            <person name="Earl A."/>
            <person name="Russ C."/>
            <person name="Gilmore M."/>
            <person name="Surin D."/>
            <person name="Walker B."/>
            <person name="Young S."/>
            <person name="Zeng Q."/>
            <person name="Gargeya S."/>
            <person name="Fitzgerald M."/>
            <person name="Haas B."/>
            <person name="Abouelleil A."/>
            <person name="Allen A.W."/>
            <person name="Alvarado L."/>
            <person name="Arachchi H.M."/>
            <person name="Berlin A.M."/>
            <person name="Chapman S.B."/>
            <person name="Gainer-Dewar J."/>
            <person name="Goldberg J."/>
            <person name="Griggs A."/>
            <person name="Gujja S."/>
            <person name="Hansen M."/>
            <person name="Howarth C."/>
            <person name="Imamovic A."/>
            <person name="Ireland A."/>
            <person name="Larimer J."/>
            <person name="McCowan C."/>
            <person name="Murphy C."/>
            <person name="Pearson M."/>
            <person name="Poon T.W."/>
            <person name="Priest M."/>
            <person name="Roberts A."/>
            <person name="Saif S."/>
            <person name="Shea T."/>
            <person name="Sisk P."/>
            <person name="Sykes S."/>
            <person name="Wortman J."/>
            <person name="Nusbaum C."/>
            <person name="Birren B."/>
        </authorList>
    </citation>
    <scope>NUCLEOTIDE SEQUENCE [LARGE SCALE GENOMIC DNA]</scope>
    <source>
        <strain evidence="9 10">ATCC 49903</strain>
    </source>
</reference>
<evidence type="ECO:0000256" key="7">
    <source>
        <dbReference type="ARBA" id="ARBA00022777"/>
    </source>
</evidence>
<accession>S0PAE6</accession>
<keyword evidence="6" id="KW-0598">Phosphotransferase system</keyword>
<evidence type="ECO:0000259" key="8">
    <source>
        <dbReference type="PROSITE" id="PS51096"/>
    </source>
</evidence>
<feature type="domain" description="PTS EIIA type-4" evidence="8">
    <location>
        <begin position="1"/>
        <end position="130"/>
    </location>
</feature>
<dbReference type="EMBL" id="ASWO01000001">
    <property type="protein sequence ID" value="EOT87230.1"/>
    <property type="molecule type" value="Genomic_DNA"/>
</dbReference>
<keyword evidence="3" id="KW-0963">Cytoplasm</keyword>
<comment type="subcellular location">
    <subcellularLocation>
        <location evidence="1">Cytoplasm</location>
    </subcellularLocation>
</comment>
<dbReference type="GO" id="GO:0005737">
    <property type="term" value="C:cytoplasm"/>
    <property type="evidence" value="ECO:0007669"/>
    <property type="project" value="UniProtKB-SubCell"/>
</dbReference>
<dbReference type="GO" id="GO:0016301">
    <property type="term" value="F:kinase activity"/>
    <property type="evidence" value="ECO:0007669"/>
    <property type="project" value="UniProtKB-KW"/>
</dbReference>
<dbReference type="GO" id="GO:0009401">
    <property type="term" value="P:phosphoenolpyruvate-dependent sugar phosphotransferase system"/>
    <property type="evidence" value="ECO:0007669"/>
    <property type="project" value="UniProtKB-KW"/>
</dbReference>
<organism evidence="9 10">
    <name type="scientific">Enterococcus sulfureus ATCC 49903</name>
    <dbReference type="NCBI Taxonomy" id="1140003"/>
    <lineage>
        <taxon>Bacteria</taxon>
        <taxon>Bacillati</taxon>
        <taxon>Bacillota</taxon>
        <taxon>Bacilli</taxon>
        <taxon>Lactobacillales</taxon>
        <taxon>Enterococcaceae</taxon>
        <taxon>Enterococcus</taxon>
    </lineage>
</organism>
<dbReference type="InterPro" id="IPR036662">
    <property type="entry name" value="PTS_EIIA_man-typ_sf"/>
</dbReference>
<dbReference type="SUPFAM" id="SSF53062">
    <property type="entry name" value="PTS system fructose IIA component-like"/>
    <property type="match status" value="1"/>
</dbReference>
<evidence type="ECO:0000256" key="2">
    <source>
        <dbReference type="ARBA" id="ARBA00022448"/>
    </source>
</evidence>
<dbReference type="eggNOG" id="COG2893">
    <property type="taxonomic scope" value="Bacteria"/>
</dbReference>
<sequence length="146" mass="15654">MIGIVIATHGTLSDGLKDAAEVVVGPTQQLKTVNLYQGDDITALGETIKEAIEAVDGPEGVVVLTDLASASPYNQTLLVSRQLHETTKANLHLISGVNLPMVIEAINQQYLGQKSAEVYHLLVEQAISGITHFEEIAEDESEEDGF</sequence>
<dbReference type="GO" id="GO:0016020">
    <property type="term" value="C:membrane"/>
    <property type="evidence" value="ECO:0007669"/>
    <property type="project" value="InterPro"/>
</dbReference>
<dbReference type="InterPro" id="IPR033887">
    <property type="entry name" value="PTS_IIA_man"/>
</dbReference>
<dbReference type="Gene3D" id="3.40.50.510">
    <property type="entry name" value="Phosphotransferase system, mannose-type IIA component"/>
    <property type="match status" value="1"/>
</dbReference>
<evidence type="ECO:0000313" key="9">
    <source>
        <dbReference type="EMBL" id="EOT87230.1"/>
    </source>
</evidence>
<proteinExistence type="predicted"/>
<dbReference type="OrthoDB" id="9799827at2"/>
<keyword evidence="7" id="KW-0418">Kinase</keyword>
<dbReference type="AlphaFoldDB" id="S0PAE6"/>
<protein>
    <recommendedName>
        <fullName evidence="8">PTS EIIA type-4 domain-containing protein</fullName>
    </recommendedName>
</protein>
<dbReference type="InterPro" id="IPR004701">
    <property type="entry name" value="PTS_EIIA_man-typ"/>
</dbReference>
<dbReference type="PATRIC" id="fig|1140003.3.peg.285"/>
<dbReference type="Pfam" id="PF03610">
    <property type="entry name" value="EIIA-man"/>
    <property type="match status" value="1"/>
</dbReference>
<dbReference type="STRING" id="1140003.OMY_00291"/>
<keyword evidence="4" id="KW-0762">Sugar transport</keyword>
<dbReference type="Proteomes" id="UP000015961">
    <property type="component" value="Unassembled WGS sequence"/>
</dbReference>
<dbReference type="PANTHER" id="PTHR33799:SF1">
    <property type="entry name" value="PTS SYSTEM MANNOSE-SPECIFIC EIIAB COMPONENT-RELATED"/>
    <property type="match status" value="1"/>
</dbReference>